<evidence type="ECO:0000313" key="2">
    <source>
        <dbReference type="Proteomes" id="UP001061361"/>
    </source>
</evidence>
<accession>A0ABN6RTL4</accession>
<dbReference type="EMBL" id="AP026708">
    <property type="protein sequence ID" value="BDQ33395.1"/>
    <property type="molecule type" value="Genomic_DNA"/>
</dbReference>
<dbReference type="RefSeq" id="WP_264983452.1">
    <property type="nucleotide sequence ID" value="NZ_AP026708.1"/>
</dbReference>
<evidence type="ECO:0000313" key="1">
    <source>
        <dbReference type="EMBL" id="BDQ33395.1"/>
    </source>
</evidence>
<reference evidence="1" key="1">
    <citation type="submission" date="2022-08" db="EMBL/GenBank/DDBJ databases">
        <title>Genome Sequence of the sulphate-reducing bacterium, Pseudodesulfovibrio portus JCM14722.</title>
        <authorList>
            <person name="Kondo R."/>
            <person name="Kataoka T."/>
        </authorList>
    </citation>
    <scope>NUCLEOTIDE SEQUENCE</scope>
    <source>
        <strain evidence="1">JCM 14722</strain>
    </source>
</reference>
<proteinExistence type="predicted"/>
<name>A0ABN6RTL4_9BACT</name>
<dbReference type="Proteomes" id="UP001061361">
    <property type="component" value="Chromosome"/>
</dbReference>
<protein>
    <submittedName>
        <fullName evidence="1">Uncharacterized protein</fullName>
    </submittedName>
</protein>
<keyword evidence="2" id="KW-1185">Reference proteome</keyword>
<gene>
    <name evidence="1" type="ORF">JCM14722_09370</name>
</gene>
<organism evidence="1 2">
    <name type="scientific">Pseudodesulfovibrio portus</name>
    <dbReference type="NCBI Taxonomy" id="231439"/>
    <lineage>
        <taxon>Bacteria</taxon>
        <taxon>Pseudomonadati</taxon>
        <taxon>Thermodesulfobacteriota</taxon>
        <taxon>Desulfovibrionia</taxon>
        <taxon>Desulfovibrionales</taxon>
        <taxon>Desulfovibrionaceae</taxon>
    </lineage>
</organism>
<sequence length="164" mass="18242">MTVVTSSDVTYESVDRLNDVFLAVDMKASRVKGDLANDRVDVLFPSTEKNSNLDVVVMIWVQGGIQEDGHELLKFRVQLFDKKEMATFQKGDDLWDDIEREIDMMNQDAYGFVATSNFLGITLDYTLTMAGGVLDSTVINSAKNMALKAQSVKSIILDEVAFAD</sequence>